<dbReference type="InterPro" id="IPR050090">
    <property type="entry name" value="Tyrosine_recombinase_XerCD"/>
</dbReference>
<dbReference type="GO" id="GO:0015074">
    <property type="term" value="P:DNA integration"/>
    <property type="evidence" value="ECO:0007669"/>
    <property type="project" value="InterPro"/>
</dbReference>
<gene>
    <name evidence="5" type="primary">xerD_3</name>
    <name evidence="5" type="ORF">Enr13x_23290</name>
</gene>
<accession>A0A518HNS5</accession>
<dbReference type="InterPro" id="IPR013762">
    <property type="entry name" value="Integrase-like_cat_sf"/>
</dbReference>
<dbReference type="InterPro" id="IPR011010">
    <property type="entry name" value="DNA_brk_join_enz"/>
</dbReference>
<dbReference type="Proteomes" id="UP000319004">
    <property type="component" value="Chromosome"/>
</dbReference>
<dbReference type="GO" id="GO:0003677">
    <property type="term" value="F:DNA binding"/>
    <property type="evidence" value="ECO:0007669"/>
    <property type="project" value="UniProtKB-KW"/>
</dbReference>
<dbReference type="RefSeq" id="WP_197455945.1">
    <property type="nucleotide sequence ID" value="NZ_CP037423.1"/>
</dbReference>
<evidence type="ECO:0000313" key="5">
    <source>
        <dbReference type="EMBL" id="QDV42481.1"/>
    </source>
</evidence>
<dbReference type="SUPFAM" id="SSF56349">
    <property type="entry name" value="DNA breaking-rejoining enzymes"/>
    <property type="match status" value="1"/>
</dbReference>
<dbReference type="Gene3D" id="1.10.443.10">
    <property type="entry name" value="Intergrase catalytic core"/>
    <property type="match status" value="1"/>
</dbReference>
<evidence type="ECO:0000256" key="1">
    <source>
        <dbReference type="ARBA" id="ARBA00008857"/>
    </source>
</evidence>
<feature type="domain" description="Tyr recombinase" evidence="4">
    <location>
        <begin position="152"/>
        <end position="323"/>
    </location>
</feature>
<evidence type="ECO:0000313" key="6">
    <source>
        <dbReference type="Proteomes" id="UP000319004"/>
    </source>
</evidence>
<proteinExistence type="inferred from homology"/>
<evidence type="ECO:0000256" key="2">
    <source>
        <dbReference type="ARBA" id="ARBA00023125"/>
    </source>
</evidence>
<dbReference type="GO" id="GO:0006310">
    <property type="term" value="P:DNA recombination"/>
    <property type="evidence" value="ECO:0007669"/>
    <property type="project" value="UniProtKB-KW"/>
</dbReference>
<dbReference type="AlphaFoldDB" id="A0A518HNS5"/>
<dbReference type="KEGG" id="snep:Enr13x_23290"/>
<keyword evidence="6" id="KW-1185">Reference proteome</keyword>
<dbReference type="Pfam" id="PF00589">
    <property type="entry name" value="Phage_integrase"/>
    <property type="match status" value="1"/>
</dbReference>
<comment type="similarity">
    <text evidence="1">Belongs to the 'phage' integrase family.</text>
</comment>
<evidence type="ECO:0000259" key="4">
    <source>
        <dbReference type="PROSITE" id="PS51898"/>
    </source>
</evidence>
<dbReference type="InterPro" id="IPR010998">
    <property type="entry name" value="Integrase_recombinase_N"/>
</dbReference>
<dbReference type="PROSITE" id="PS51898">
    <property type="entry name" value="TYR_RECOMBINASE"/>
    <property type="match status" value="1"/>
</dbReference>
<keyword evidence="2" id="KW-0238">DNA-binding</keyword>
<reference evidence="5 6" key="1">
    <citation type="submission" date="2019-03" db="EMBL/GenBank/DDBJ databases">
        <title>Deep-cultivation of Planctomycetes and their phenomic and genomic characterization uncovers novel biology.</title>
        <authorList>
            <person name="Wiegand S."/>
            <person name="Jogler M."/>
            <person name="Boedeker C."/>
            <person name="Pinto D."/>
            <person name="Vollmers J."/>
            <person name="Rivas-Marin E."/>
            <person name="Kohn T."/>
            <person name="Peeters S.H."/>
            <person name="Heuer A."/>
            <person name="Rast P."/>
            <person name="Oberbeckmann S."/>
            <person name="Bunk B."/>
            <person name="Jeske O."/>
            <person name="Meyerdierks A."/>
            <person name="Storesund J.E."/>
            <person name="Kallscheuer N."/>
            <person name="Luecker S."/>
            <person name="Lage O.M."/>
            <person name="Pohl T."/>
            <person name="Merkel B.J."/>
            <person name="Hornburger P."/>
            <person name="Mueller R.-W."/>
            <person name="Bruemmer F."/>
            <person name="Labrenz M."/>
            <person name="Spormann A.M."/>
            <person name="Op den Camp H."/>
            <person name="Overmann J."/>
            <person name="Amann R."/>
            <person name="Jetten M.S.M."/>
            <person name="Mascher T."/>
            <person name="Medema M.H."/>
            <person name="Devos D.P."/>
            <person name="Kaster A.-K."/>
            <person name="Ovreas L."/>
            <person name="Rohde M."/>
            <person name="Galperin M.Y."/>
            <person name="Jogler C."/>
        </authorList>
    </citation>
    <scope>NUCLEOTIDE SEQUENCE [LARGE SCALE GENOMIC DNA]</scope>
    <source>
        <strain evidence="5 6">Enr13</strain>
    </source>
</reference>
<dbReference type="PANTHER" id="PTHR30349">
    <property type="entry name" value="PHAGE INTEGRASE-RELATED"/>
    <property type="match status" value="1"/>
</dbReference>
<name>A0A518HNS5_9BACT</name>
<keyword evidence="3" id="KW-0233">DNA recombination</keyword>
<evidence type="ECO:0000256" key="3">
    <source>
        <dbReference type="ARBA" id="ARBA00023172"/>
    </source>
</evidence>
<organism evidence="5 6">
    <name type="scientific">Stieleria neptunia</name>
    <dbReference type="NCBI Taxonomy" id="2527979"/>
    <lineage>
        <taxon>Bacteria</taxon>
        <taxon>Pseudomonadati</taxon>
        <taxon>Planctomycetota</taxon>
        <taxon>Planctomycetia</taxon>
        <taxon>Pirellulales</taxon>
        <taxon>Pirellulaceae</taxon>
        <taxon>Stieleria</taxon>
    </lineage>
</organism>
<dbReference type="InterPro" id="IPR002104">
    <property type="entry name" value="Integrase_catalytic"/>
</dbReference>
<dbReference type="Gene3D" id="1.10.150.130">
    <property type="match status" value="1"/>
</dbReference>
<protein>
    <submittedName>
        <fullName evidence="5">Tyrosine recombinase XerD</fullName>
    </submittedName>
</protein>
<dbReference type="EMBL" id="CP037423">
    <property type="protein sequence ID" value="QDV42481.1"/>
    <property type="molecule type" value="Genomic_DNA"/>
</dbReference>
<dbReference type="PANTHER" id="PTHR30349:SF41">
    <property type="entry name" value="INTEGRASE_RECOMBINASE PROTEIN MJ0367-RELATED"/>
    <property type="match status" value="1"/>
</dbReference>
<sequence length="333" mass="38434">MPRQPKPYYRKAQKRWVCTIDGQRVTLGEDKKQAFEKYHALMLDRQSVRAELCTVYELTQCYLDWVQDNRKKVTYDKHKHYLKSFIESIGKTMKPCALKPHHLTTWTNKDSWSSTSRNDAMTIVQRMLNWSVDQGYLSASPLPRIKKPKAKRREIVYTPEQWKQIKSHAIGPLIPLLDFLWATGCRPKEARTLESRHVHDDLVIFPPDESKGETDSRVIFMTPEAQAIIKPLLSERPTGPLFLNSQGNPWTKDSIKCRLTRITEKVGFRVIAYGARHSYATNALIRSVDTVSLSHLMGHKDTRMINNYAHLAQNVDFLRKQAKNASGISATRS</sequence>